<feature type="signal peptide" evidence="2">
    <location>
        <begin position="1"/>
        <end position="19"/>
    </location>
</feature>
<feature type="region of interest" description="Disordered" evidence="1">
    <location>
        <begin position="58"/>
        <end position="92"/>
    </location>
</feature>
<evidence type="ECO:0000256" key="1">
    <source>
        <dbReference type="SAM" id="MobiDB-lite"/>
    </source>
</evidence>
<reference evidence="3" key="1">
    <citation type="submission" date="2022-03" db="EMBL/GenBank/DDBJ databases">
        <authorList>
            <person name="Martin C."/>
        </authorList>
    </citation>
    <scope>NUCLEOTIDE SEQUENCE</scope>
</reference>
<feature type="chain" id="PRO_5035941623" description="Lipocalin" evidence="2">
    <location>
        <begin position="20"/>
        <end position="216"/>
    </location>
</feature>
<comment type="caution">
    <text evidence="3">The sequence shown here is derived from an EMBL/GenBank/DDBJ whole genome shotgun (WGS) entry which is preliminary data.</text>
</comment>
<name>A0A8S4PQ20_OWEFU</name>
<organism evidence="3 4">
    <name type="scientific">Owenia fusiformis</name>
    <name type="common">Polychaete worm</name>
    <dbReference type="NCBI Taxonomy" id="6347"/>
    <lineage>
        <taxon>Eukaryota</taxon>
        <taxon>Metazoa</taxon>
        <taxon>Spiralia</taxon>
        <taxon>Lophotrochozoa</taxon>
        <taxon>Annelida</taxon>
        <taxon>Polychaeta</taxon>
        <taxon>Sedentaria</taxon>
        <taxon>Canalipalpata</taxon>
        <taxon>Sabellida</taxon>
        <taxon>Oweniida</taxon>
        <taxon>Oweniidae</taxon>
        <taxon>Owenia</taxon>
    </lineage>
</organism>
<evidence type="ECO:0000256" key="2">
    <source>
        <dbReference type="SAM" id="SignalP"/>
    </source>
</evidence>
<sequence length="216" mass="24560">MKFHVVLLVVCLEFYKVNGNGDDEQQTKHKIKPDLPPSPSQIQDAINALTEDAKDFWTTHAQPQPPSGVQTIHERKKRQVNATTRAEKRKIPKRRPDDTFCRTLVQFTPREDWRDSLEYGYVYVIAGFTEAKCLTRQSRIVYGICKQEYQWIFLPVLNCEIFANKTIGECKADYASIRYASGCTAHAVDVPFCGDVHSPLQQLGPTADSLNKAIDI</sequence>
<protein>
    <recommendedName>
        <fullName evidence="5">Lipocalin</fullName>
    </recommendedName>
</protein>
<dbReference type="AlphaFoldDB" id="A0A8S4PQ20"/>
<keyword evidence="2" id="KW-0732">Signal</keyword>
<accession>A0A8S4PQ20</accession>
<feature type="compositionally biased region" description="Polar residues" evidence="1">
    <location>
        <begin position="59"/>
        <end position="70"/>
    </location>
</feature>
<evidence type="ECO:0000313" key="3">
    <source>
        <dbReference type="EMBL" id="CAH1796224.1"/>
    </source>
</evidence>
<evidence type="ECO:0000313" key="4">
    <source>
        <dbReference type="Proteomes" id="UP000749559"/>
    </source>
</evidence>
<proteinExistence type="predicted"/>
<gene>
    <name evidence="3" type="ORF">OFUS_LOCUS20658</name>
</gene>
<dbReference type="Proteomes" id="UP000749559">
    <property type="component" value="Unassembled WGS sequence"/>
</dbReference>
<keyword evidence="4" id="KW-1185">Reference proteome</keyword>
<evidence type="ECO:0008006" key="5">
    <source>
        <dbReference type="Google" id="ProtNLM"/>
    </source>
</evidence>
<dbReference type="EMBL" id="CAIIXF020000010">
    <property type="protein sequence ID" value="CAH1796224.1"/>
    <property type="molecule type" value="Genomic_DNA"/>
</dbReference>